<keyword evidence="11" id="KW-1185">Reference proteome</keyword>
<comment type="caution">
    <text evidence="10">The sequence shown here is derived from an EMBL/GenBank/DDBJ whole genome shotgun (WGS) entry which is preliminary data.</text>
</comment>
<name>A0A8J4TA09_9TREM</name>
<comment type="subcellular location">
    <subcellularLocation>
        <location evidence="1">Nucleus</location>
    </subcellularLocation>
</comment>
<evidence type="ECO:0000259" key="9">
    <source>
        <dbReference type="Pfam" id="PF10406"/>
    </source>
</evidence>
<dbReference type="SUPFAM" id="SSF47113">
    <property type="entry name" value="Histone-fold"/>
    <property type="match status" value="1"/>
</dbReference>
<accession>A0A8J4TA09</accession>
<protein>
    <recommendedName>
        <fullName evidence="3">Transcription initiation factor TFIID subunit 8</fullName>
    </recommendedName>
</protein>
<gene>
    <name evidence="10" type="ORF">PHET_03962</name>
</gene>
<dbReference type="Proteomes" id="UP000748531">
    <property type="component" value="Unassembled WGS sequence"/>
</dbReference>
<dbReference type="Gene3D" id="1.10.20.10">
    <property type="entry name" value="Histone, subunit A"/>
    <property type="match status" value="1"/>
</dbReference>
<dbReference type="InterPro" id="IPR019473">
    <property type="entry name" value="TFIID_su8_C"/>
</dbReference>
<keyword evidence="4" id="KW-0805">Transcription regulation</keyword>
<feature type="region of interest" description="Disordered" evidence="7">
    <location>
        <begin position="277"/>
        <end position="302"/>
    </location>
</feature>
<feature type="domain" description="Bromodomain associated" evidence="8">
    <location>
        <begin position="29"/>
        <end position="86"/>
    </location>
</feature>
<dbReference type="Pfam" id="PF10406">
    <property type="entry name" value="TAF8_C"/>
    <property type="match status" value="1"/>
</dbReference>
<evidence type="ECO:0000256" key="5">
    <source>
        <dbReference type="ARBA" id="ARBA00023163"/>
    </source>
</evidence>
<dbReference type="PANTHER" id="PTHR46469">
    <property type="entry name" value="TRANSCRIPTION INITIATION FACTOR TFIID SUBUNIT 8"/>
    <property type="match status" value="1"/>
</dbReference>
<dbReference type="InterPro" id="IPR009072">
    <property type="entry name" value="Histone-fold"/>
</dbReference>
<evidence type="ECO:0000256" key="3">
    <source>
        <dbReference type="ARBA" id="ARBA00017307"/>
    </source>
</evidence>
<organism evidence="10 11">
    <name type="scientific">Paragonimus heterotremus</name>
    <dbReference type="NCBI Taxonomy" id="100268"/>
    <lineage>
        <taxon>Eukaryota</taxon>
        <taxon>Metazoa</taxon>
        <taxon>Spiralia</taxon>
        <taxon>Lophotrochozoa</taxon>
        <taxon>Platyhelminthes</taxon>
        <taxon>Trematoda</taxon>
        <taxon>Digenea</taxon>
        <taxon>Plagiorchiida</taxon>
        <taxon>Troglotremata</taxon>
        <taxon>Troglotrematidae</taxon>
        <taxon>Paragonimus</taxon>
    </lineage>
</organism>
<sequence length="312" mass="33585">MANRLLTGGECPQGVLDVIEGAIGYLALSNGFSAIEYAALRILSNMILSFIENVGVCALSNAECTGRTTILLSDIILALIDLGFDVRRLEDLPRRRQYRGFKEPIAVGSTNPRGVACAAVIGPNGSTVIPRPLSLRTDWPASSRVLGVGSGQVGSGLLNNENSVVIHPMAPAHLNLPPLPEPHTFMRTCTKRPPSTGDPASLKRRTAEQRRKVQQSLVKFLARVNPVQYLFPGDPDSFMIITPRKASRPYLEALRADCSCCQTAVGGEEQVQSAVLSKSKQPSSVFPPLVTKSTNPGVAPNPYTLKPKFPEC</sequence>
<evidence type="ECO:0000313" key="10">
    <source>
        <dbReference type="EMBL" id="KAF5402628.1"/>
    </source>
</evidence>
<evidence type="ECO:0000259" key="8">
    <source>
        <dbReference type="Pfam" id="PF07524"/>
    </source>
</evidence>
<evidence type="ECO:0000256" key="2">
    <source>
        <dbReference type="ARBA" id="ARBA00008767"/>
    </source>
</evidence>
<evidence type="ECO:0000256" key="7">
    <source>
        <dbReference type="SAM" id="MobiDB-lite"/>
    </source>
</evidence>
<dbReference type="EMBL" id="LUCH01001696">
    <property type="protein sequence ID" value="KAF5402628.1"/>
    <property type="molecule type" value="Genomic_DNA"/>
</dbReference>
<proteinExistence type="inferred from homology"/>
<dbReference type="GO" id="GO:0006367">
    <property type="term" value="P:transcription initiation at RNA polymerase II promoter"/>
    <property type="evidence" value="ECO:0007669"/>
    <property type="project" value="TreeGrafter"/>
</dbReference>
<dbReference type="InterPro" id="IPR037818">
    <property type="entry name" value="TAF8"/>
</dbReference>
<evidence type="ECO:0000256" key="6">
    <source>
        <dbReference type="ARBA" id="ARBA00023242"/>
    </source>
</evidence>
<dbReference type="GO" id="GO:0046982">
    <property type="term" value="F:protein heterodimerization activity"/>
    <property type="evidence" value="ECO:0007669"/>
    <property type="project" value="InterPro"/>
</dbReference>
<dbReference type="PANTHER" id="PTHR46469:SF1">
    <property type="entry name" value="TRANSCRIPTION INITIATION FACTOR TFIID SUBUNIT 8"/>
    <property type="match status" value="1"/>
</dbReference>
<dbReference type="InterPro" id="IPR006565">
    <property type="entry name" value="BTP"/>
</dbReference>
<dbReference type="CDD" id="cd08049">
    <property type="entry name" value="TAF8"/>
    <property type="match status" value="1"/>
</dbReference>
<dbReference type="Pfam" id="PF07524">
    <property type="entry name" value="Bromo_TP"/>
    <property type="match status" value="1"/>
</dbReference>
<feature type="domain" description="Transcription factor TFIID subunit 8 C-terminal" evidence="9">
    <location>
        <begin position="175"/>
        <end position="220"/>
    </location>
</feature>
<evidence type="ECO:0000256" key="4">
    <source>
        <dbReference type="ARBA" id="ARBA00023015"/>
    </source>
</evidence>
<evidence type="ECO:0000313" key="11">
    <source>
        <dbReference type="Proteomes" id="UP000748531"/>
    </source>
</evidence>
<comment type="similarity">
    <text evidence="2">Belongs to the TAF8 family.</text>
</comment>
<dbReference type="GO" id="GO:0005669">
    <property type="term" value="C:transcription factor TFIID complex"/>
    <property type="evidence" value="ECO:0007669"/>
    <property type="project" value="InterPro"/>
</dbReference>
<dbReference type="AlphaFoldDB" id="A0A8J4TA09"/>
<evidence type="ECO:0000256" key="1">
    <source>
        <dbReference type="ARBA" id="ARBA00004123"/>
    </source>
</evidence>
<keyword evidence="5" id="KW-0804">Transcription</keyword>
<keyword evidence="6" id="KW-0539">Nucleus</keyword>
<dbReference type="OrthoDB" id="2193813at2759"/>
<reference evidence="10" key="1">
    <citation type="submission" date="2019-05" db="EMBL/GenBank/DDBJ databases">
        <title>Annotation for the trematode Paragonimus heterotremus.</title>
        <authorList>
            <person name="Choi Y.-J."/>
        </authorList>
    </citation>
    <scope>NUCLEOTIDE SEQUENCE</scope>
    <source>
        <strain evidence="10">LC</strain>
    </source>
</reference>